<dbReference type="AlphaFoldDB" id="A0A5B7JV87"/>
<gene>
    <name evidence="1" type="ORF">E2C01_091513</name>
</gene>
<name>A0A5B7JV87_PORTR</name>
<evidence type="ECO:0000313" key="1">
    <source>
        <dbReference type="EMBL" id="MPC96264.1"/>
    </source>
</evidence>
<organism evidence="1 2">
    <name type="scientific">Portunus trituberculatus</name>
    <name type="common">Swimming crab</name>
    <name type="synonym">Neptunus trituberculatus</name>
    <dbReference type="NCBI Taxonomy" id="210409"/>
    <lineage>
        <taxon>Eukaryota</taxon>
        <taxon>Metazoa</taxon>
        <taxon>Ecdysozoa</taxon>
        <taxon>Arthropoda</taxon>
        <taxon>Crustacea</taxon>
        <taxon>Multicrustacea</taxon>
        <taxon>Malacostraca</taxon>
        <taxon>Eumalacostraca</taxon>
        <taxon>Eucarida</taxon>
        <taxon>Decapoda</taxon>
        <taxon>Pleocyemata</taxon>
        <taxon>Brachyura</taxon>
        <taxon>Eubrachyura</taxon>
        <taxon>Portunoidea</taxon>
        <taxon>Portunidae</taxon>
        <taxon>Portuninae</taxon>
        <taxon>Portunus</taxon>
    </lineage>
</organism>
<reference evidence="1 2" key="1">
    <citation type="submission" date="2019-05" db="EMBL/GenBank/DDBJ databases">
        <title>Another draft genome of Portunus trituberculatus and its Hox gene families provides insights of decapod evolution.</title>
        <authorList>
            <person name="Jeong J.-H."/>
            <person name="Song I."/>
            <person name="Kim S."/>
            <person name="Choi T."/>
            <person name="Kim D."/>
            <person name="Ryu S."/>
            <person name="Kim W."/>
        </authorList>
    </citation>
    <scope>NUCLEOTIDE SEQUENCE [LARGE SCALE GENOMIC DNA]</scope>
    <source>
        <tissue evidence="1">Muscle</tissue>
    </source>
</reference>
<dbReference type="Proteomes" id="UP000324222">
    <property type="component" value="Unassembled WGS sequence"/>
</dbReference>
<keyword evidence="2" id="KW-1185">Reference proteome</keyword>
<evidence type="ECO:0000313" key="2">
    <source>
        <dbReference type="Proteomes" id="UP000324222"/>
    </source>
</evidence>
<dbReference type="EMBL" id="VSRR010105229">
    <property type="protein sequence ID" value="MPC96264.1"/>
    <property type="molecule type" value="Genomic_DNA"/>
</dbReference>
<sequence>MTPRARGLLLQSVAWKHPTGLWRRYDIHFKFQGGAAVVQWDRARGPQGVLKRTGGTVLSPYVGLGGIRVLDPDPPDPTRQEGFDYQSLVLESTDDYLLAETNSDESGTQIQYFPGRGES</sequence>
<protein>
    <submittedName>
        <fullName evidence="1">Uncharacterized protein</fullName>
    </submittedName>
</protein>
<proteinExistence type="predicted"/>
<accession>A0A5B7JV87</accession>
<comment type="caution">
    <text evidence="1">The sequence shown here is derived from an EMBL/GenBank/DDBJ whole genome shotgun (WGS) entry which is preliminary data.</text>
</comment>